<accession>E8M7C4</accession>
<dbReference type="eggNOG" id="COG3496">
    <property type="taxonomic scope" value="Bacteria"/>
</dbReference>
<protein>
    <recommendedName>
        <fullName evidence="4">Plasmid partition ParA protein</fullName>
    </recommendedName>
</protein>
<gene>
    <name evidence="2" type="ORF">VISI1226_18216</name>
</gene>
<dbReference type="Proteomes" id="UP000006228">
    <property type="component" value="Unassembled WGS sequence"/>
</dbReference>
<dbReference type="InterPro" id="IPR010775">
    <property type="entry name" value="DUF1365"/>
</dbReference>
<dbReference type="PANTHER" id="PTHR33973:SF4">
    <property type="entry name" value="OS07G0153300 PROTEIN"/>
    <property type="match status" value="1"/>
</dbReference>
<dbReference type="GeneID" id="95569487"/>
<reference evidence="2 3" key="1">
    <citation type="journal article" date="2012" name="Int. J. Syst. Evol. Microbiol.">
        <title>Vibrio caribbeanicus sp. nov., isolated from the marine sponge Scleritoderma cyanea.</title>
        <authorList>
            <person name="Hoffmann M."/>
            <person name="Monday S.R."/>
            <person name="Allard M.W."/>
            <person name="Strain E.A."/>
            <person name="Whittaker P."/>
            <person name="Naum M."/>
            <person name="McCarthy P.J."/>
            <person name="Lopez J.V."/>
            <person name="Fischer M."/>
            <person name="Brown E.W."/>
        </authorList>
    </citation>
    <scope>NUCLEOTIDE SEQUENCE [LARGE SCALE GENOMIC DNA]</scope>
    <source>
        <strain evidence="3">DSMZ 21326</strain>
    </source>
</reference>
<evidence type="ECO:0000313" key="3">
    <source>
        <dbReference type="Proteomes" id="UP000006228"/>
    </source>
</evidence>
<dbReference type="RefSeq" id="WP_008077278.1">
    <property type="nucleotide sequence ID" value="NZ_AEVT01000065.1"/>
</dbReference>
<evidence type="ECO:0000313" key="2">
    <source>
        <dbReference type="EMBL" id="EGA70083.1"/>
    </source>
</evidence>
<feature type="region of interest" description="Disordered" evidence="1">
    <location>
        <begin position="242"/>
        <end position="261"/>
    </location>
</feature>
<comment type="caution">
    <text evidence="2">The sequence shown here is derived from an EMBL/GenBank/DDBJ whole genome shotgun (WGS) entry which is preliminary data.</text>
</comment>
<proteinExistence type="predicted"/>
<evidence type="ECO:0008006" key="4">
    <source>
        <dbReference type="Google" id="ProtNLM"/>
    </source>
</evidence>
<dbReference type="AlphaFoldDB" id="E8M7C4"/>
<organism evidence="2 3">
    <name type="scientific">Vibrio sinaloensis DSM 21326</name>
    <dbReference type="NCBI Taxonomy" id="945550"/>
    <lineage>
        <taxon>Bacteria</taxon>
        <taxon>Pseudomonadati</taxon>
        <taxon>Pseudomonadota</taxon>
        <taxon>Gammaproteobacteria</taxon>
        <taxon>Vibrionales</taxon>
        <taxon>Vibrionaceae</taxon>
        <taxon>Vibrio</taxon>
        <taxon>Vibrio oreintalis group</taxon>
    </lineage>
</organism>
<dbReference type="Pfam" id="PF07103">
    <property type="entry name" value="DUF1365"/>
    <property type="match status" value="1"/>
</dbReference>
<dbReference type="EMBL" id="AEVT01000065">
    <property type="protein sequence ID" value="EGA70083.1"/>
    <property type="molecule type" value="Genomic_DNA"/>
</dbReference>
<evidence type="ECO:0000256" key="1">
    <source>
        <dbReference type="SAM" id="MobiDB-lite"/>
    </source>
</evidence>
<feature type="compositionally biased region" description="Basic residues" evidence="1">
    <location>
        <begin position="251"/>
        <end position="261"/>
    </location>
</feature>
<dbReference type="OrthoDB" id="9778801at2"/>
<dbReference type="PANTHER" id="PTHR33973">
    <property type="entry name" value="OS07G0153300 PROTEIN"/>
    <property type="match status" value="1"/>
</dbReference>
<sequence length="261" mass="31333">MNPSDASSLLVGDVRHRRLSPIKHELKYPLFMPCLDLDRLEELEQKVWCFGRRWWHWARFKREDYVGEGDIKQAVIDKVYELTGERVSGRVEAVVHLRYLGIYFSPVNFYYLYNQEGEWKYLLAEVSNTPWNERHYYAIPARHNGEFEHEKAFHVSPFNPVEQHYFWRIKPLDKRLFVHLECHRDNKEFDATLSMRKQPLTSKSLLKQLIVTPIMAVKVVTGIYWHAFKLWLKGAPFYSHPKYQNENNAQQKRKQAKEHRT</sequence>
<name>E8M7C4_PHOS4</name>